<protein>
    <submittedName>
        <fullName evidence="1">Uncharacterized protein</fullName>
    </submittedName>
</protein>
<dbReference type="KEGG" id="pdl:Pyrde_1555"/>
<organism evidence="1 2">
    <name type="scientific">Pyrodictium delaneyi</name>
    <dbReference type="NCBI Taxonomy" id="1273541"/>
    <lineage>
        <taxon>Archaea</taxon>
        <taxon>Thermoproteota</taxon>
        <taxon>Thermoprotei</taxon>
        <taxon>Desulfurococcales</taxon>
        <taxon>Pyrodictiaceae</taxon>
        <taxon>Pyrodictium</taxon>
    </lineage>
</organism>
<evidence type="ECO:0000313" key="2">
    <source>
        <dbReference type="Proteomes" id="UP000058613"/>
    </source>
</evidence>
<sequence>MLSILVVIVAVNPSIPLGLQGKGEVCIAPFATVKLQPTNYSATQQVSGYTLLYIPCSELGCGIAGGNTTLKEAEFPARGGEQYLGPALIHTILIKLKDGSLLPPTIMESSSPGTVEVIWNYPIVHGSALLILDANQAYIVLKGAACGNKLEVPGCRLVEQTSTCSFLVKCDFNIEAKGNLESTIWSGVLFRDQVSIGSVGCWVEADVERALLLRPIGVALLIILVARIAKTRYTG</sequence>
<accession>A0A0P0N5T5</accession>
<proteinExistence type="predicted"/>
<name>A0A0P0N5T5_9CREN</name>
<dbReference type="EMBL" id="CP013011">
    <property type="protein sequence ID" value="ALL01598.1"/>
    <property type="molecule type" value="Genomic_DNA"/>
</dbReference>
<reference evidence="1 2" key="1">
    <citation type="submission" date="2015-10" db="EMBL/GenBank/DDBJ databases">
        <title>Complete genome sequence of hyperthermophilic archaeon Pyrodictium delaneyi Su06.</title>
        <authorList>
            <person name="Jung J.-H."/>
            <person name="Lin J."/>
            <person name="Holden J.F."/>
            <person name="Park C.-S."/>
        </authorList>
    </citation>
    <scope>NUCLEOTIDE SEQUENCE [LARGE SCALE GENOMIC DNA]</scope>
    <source>
        <strain evidence="1 2">Su06</strain>
    </source>
</reference>
<evidence type="ECO:0000313" key="1">
    <source>
        <dbReference type="EMBL" id="ALL01598.1"/>
    </source>
</evidence>
<dbReference type="STRING" id="1273541.Pyrde_1555"/>
<dbReference type="Proteomes" id="UP000058613">
    <property type="component" value="Chromosome"/>
</dbReference>
<gene>
    <name evidence="1" type="ORF">Pyrde_1555</name>
</gene>
<dbReference type="AlphaFoldDB" id="A0A0P0N5T5"/>